<feature type="transmembrane region" description="Helical" evidence="1">
    <location>
        <begin position="62"/>
        <end position="79"/>
    </location>
</feature>
<evidence type="ECO:0008006" key="3">
    <source>
        <dbReference type="Google" id="ProtNLM"/>
    </source>
</evidence>
<dbReference type="EMBL" id="VSSQ01038286">
    <property type="protein sequence ID" value="MPM91181.1"/>
    <property type="molecule type" value="Genomic_DNA"/>
</dbReference>
<name>A0A645DPG2_9ZZZZ</name>
<dbReference type="InterPro" id="IPR010787">
    <property type="entry name" value="DUF1385"/>
</dbReference>
<dbReference type="PANTHER" id="PTHR42867">
    <property type="entry name" value="MEMBRANE PROTEIN-RELATED"/>
    <property type="match status" value="1"/>
</dbReference>
<organism evidence="2">
    <name type="scientific">bioreactor metagenome</name>
    <dbReference type="NCBI Taxonomy" id="1076179"/>
    <lineage>
        <taxon>unclassified sequences</taxon>
        <taxon>metagenomes</taxon>
        <taxon>ecological metagenomes</taxon>
    </lineage>
</organism>
<proteinExistence type="predicted"/>
<dbReference type="AlphaFoldDB" id="A0A645DPG2"/>
<keyword evidence="1" id="KW-1133">Transmembrane helix</keyword>
<reference evidence="2" key="1">
    <citation type="submission" date="2019-08" db="EMBL/GenBank/DDBJ databases">
        <authorList>
            <person name="Kucharzyk K."/>
            <person name="Murdoch R.W."/>
            <person name="Higgins S."/>
            <person name="Loffler F."/>
        </authorList>
    </citation>
    <scope>NUCLEOTIDE SEQUENCE</scope>
</reference>
<gene>
    <name evidence="2" type="ORF">SDC9_138308</name>
</gene>
<keyword evidence="1" id="KW-0812">Transmembrane</keyword>
<feature type="transmembrane region" description="Helical" evidence="1">
    <location>
        <begin position="150"/>
        <end position="168"/>
    </location>
</feature>
<feature type="transmembrane region" description="Helical" evidence="1">
    <location>
        <begin position="16"/>
        <end position="42"/>
    </location>
</feature>
<comment type="caution">
    <text evidence="2">The sequence shown here is derived from an EMBL/GenBank/DDBJ whole genome shotgun (WGS) entry which is preliminary data.</text>
</comment>
<evidence type="ECO:0000256" key="1">
    <source>
        <dbReference type="SAM" id="Phobius"/>
    </source>
</evidence>
<evidence type="ECO:0000313" key="2">
    <source>
        <dbReference type="EMBL" id="MPM91181.1"/>
    </source>
</evidence>
<protein>
    <recommendedName>
        <fullName evidence="3">DUF1385 domain-containing protein</fullName>
    </recommendedName>
</protein>
<dbReference type="Pfam" id="PF07136">
    <property type="entry name" value="DUF1385"/>
    <property type="match status" value="1"/>
</dbReference>
<accession>A0A645DPG2</accession>
<feature type="transmembrane region" description="Helical" evidence="1">
    <location>
        <begin position="120"/>
        <end position="138"/>
    </location>
</feature>
<keyword evidence="1" id="KW-0472">Membrane</keyword>
<sequence>MAAPEERKSTSKTGDFLISAGTWVFAVALSVGLFMFLPAALIKMTQQWILLEAVWSKNIAEGLIRCVILLGYLWLVSLVPDMRRTFEYHGAEHKTVACYEAGEPLTPENAKKYTRFHPRCGTSFLFVMILIGILFYSLPFFTWDSVFERVLTKLIFFPVIAGIGYEIIRFSGRNPENKLMHILTIPGLWLQRITTREPSEQQLAVAIEAALGALSTI</sequence>
<dbReference type="PANTHER" id="PTHR42867:SF1">
    <property type="entry name" value="MEMBRANE PROTEIN-RELATED"/>
    <property type="match status" value="1"/>
</dbReference>